<accession>A0A031FTH6</accession>
<evidence type="ECO:0000313" key="1">
    <source>
        <dbReference type="EMBL" id="EZP27496.1"/>
    </source>
</evidence>
<reference evidence="1 2" key="1">
    <citation type="submission" date="2014-03" db="EMBL/GenBank/DDBJ databases">
        <title>Draft Genome Sequences of 13 Willow Endophytes.</title>
        <authorList>
            <person name="Gan H.Y."/>
            <person name="Gan H.M."/>
            <person name="Savka M.A."/>
            <person name="Hudson A.O."/>
        </authorList>
    </citation>
    <scope>NUCLEOTIDE SEQUENCE [LARGE SCALE GENOMIC DNA]</scope>
    <source>
        <strain evidence="1 2">RIT293</strain>
    </source>
</reference>
<keyword evidence="2" id="KW-1185">Reference proteome</keyword>
<organism evidence="1 2">
    <name type="scientific">Microbacterium oleivorans</name>
    <dbReference type="NCBI Taxonomy" id="273677"/>
    <lineage>
        <taxon>Bacteria</taxon>
        <taxon>Bacillati</taxon>
        <taxon>Actinomycetota</taxon>
        <taxon>Actinomycetes</taxon>
        <taxon>Micrococcales</taxon>
        <taxon>Microbacteriaceae</taxon>
        <taxon>Microbacterium</taxon>
    </lineage>
</organism>
<dbReference type="eggNOG" id="ENOG50332JT">
    <property type="taxonomic scope" value="Bacteria"/>
</dbReference>
<proteinExistence type="predicted"/>
<dbReference type="Proteomes" id="UP000024001">
    <property type="component" value="Unassembled WGS sequence"/>
</dbReference>
<dbReference type="AlphaFoldDB" id="A0A031FTH6"/>
<gene>
    <name evidence="1" type="ORF">BW34_01484</name>
</gene>
<evidence type="ECO:0000313" key="2">
    <source>
        <dbReference type="Proteomes" id="UP000024001"/>
    </source>
</evidence>
<dbReference type="EMBL" id="JFYO01000005">
    <property type="protein sequence ID" value="EZP27496.1"/>
    <property type="molecule type" value="Genomic_DNA"/>
</dbReference>
<dbReference type="RefSeq" id="WP_052009427.1">
    <property type="nucleotide sequence ID" value="NZ_JFYO01000005.1"/>
</dbReference>
<comment type="caution">
    <text evidence="1">The sequence shown here is derived from an EMBL/GenBank/DDBJ whole genome shotgun (WGS) entry which is preliminary data.</text>
</comment>
<protein>
    <submittedName>
        <fullName evidence="1">Uncharacterized protein</fullName>
    </submittedName>
</protein>
<name>A0A031FTH6_9MICO</name>
<dbReference type="OrthoDB" id="5142055at2"/>
<sequence>MTSRLAFALPGTWLAIDPRDEEASFDRVDAAVRDIVGAADDAATARRRLRDQLRTVVEAARTSGAQGVFLCLEVAPGVRLPATLTVHAPSAMSMTPAVGTASAAVLDTLHRSLQTLEVAGIDTAVRVPAPDGGALRIHRRIAETAEVTPAEAPPVRTPVQRLEADYWFAVPDSKRVVLASFATPLGHLHDAMLNLFDSIAAAARFESVAPSLAP</sequence>
<dbReference type="PATRIC" id="fig|273677.3.peg.1464"/>